<evidence type="ECO:0000256" key="6">
    <source>
        <dbReference type="SAM" id="Phobius"/>
    </source>
</evidence>
<dbReference type="InterPro" id="IPR019860">
    <property type="entry name" value="Motility-assoc_ABC_perm_GldF"/>
</dbReference>
<keyword evidence="8" id="KW-1185">Reference proteome</keyword>
<dbReference type="Pfam" id="PF12679">
    <property type="entry name" value="ABC2_membrane_2"/>
    <property type="match status" value="1"/>
</dbReference>
<keyword evidence="5 6" id="KW-0472">Membrane</keyword>
<dbReference type="NCBIfam" id="TIGR03518">
    <property type="entry name" value="ABC_perm_GldF"/>
    <property type="match status" value="1"/>
</dbReference>
<evidence type="ECO:0000313" key="8">
    <source>
        <dbReference type="Proteomes" id="UP000615593"/>
    </source>
</evidence>
<sequence>MKAILLKEINSFFSSTIGYLVIGIFLLINGLFLWVFQGDFNILDFGFASLTPFFQIAPWIFIFLIPAITMRSFSEEIKQGTLELLLTKPITLNQLVSGKYLGTFLLVVLALLPTLLYVFTISELGTTSGNFDNGAIIGSYIGLLFLGGVYTAIGIFCSTLSSNQIVAFILGVIICFLSFYGVEGLSNIDLFGSEIYALEYLGISYHYKSISRGVIDTRDLIYFASFILLFLFLAKLNLKRYFS</sequence>
<accession>A0ABQ3BYG1</accession>
<feature type="transmembrane region" description="Helical" evidence="6">
    <location>
        <begin position="165"/>
        <end position="182"/>
    </location>
</feature>
<gene>
    <name evidence="7" type="primary">gldF</name>
    <name evidence="7" type="ORF">GCM10008088_23740</name>
</gene>
<keyword evidence="3 6" id="KW-0812">Transmembrane</keyword>
<dbReference type="PANTHER" id="PTHR30294:SF29">
    <property type="entry name" value="MULTIDRUG ABC TRANSPORTER PERMEASE YBHS-RELATED"/>
    <property type="match status" value="1"/>
</dbReference>
<evidence type="ECO:0000256" key="5">
    <source>
        <dbReference type="ARBA" id="ARBA00023136"/>
    </source>
</evidence>
<dbReference type="GeneID" id="94370040"/>
<name>A0ABQ3BYG1_9FLAO</name>
<feature type="transmembrane region" description="Helical" evidence="6">
    <location>
        <begin position="134"/>
        <end position="153"/>
    </location>
</feature>
<feature type="transmembrane region" description="Helical" evidence="6">
    <location>
        <begin position="12"/>
        <end position="35"/>
    </location>
</feature>
<comment type="subcellular location">
    <subcellularLocation>
        <location evidence="1">Cell membrane</location>
        <topology evidence="1">Multi-pass membrane protein</topology>
    </subcellularLocation>
</comment>
<reference evidence="8" key="1">
    <citation type="journal article" date="2019" name="Int. J. Syst. Evol. Microbiol.">
        <title>The Global Catalogue of Microorganisms (GCM) 10K type strain sequencing project: providing services to taxonomists for standard genome sequencing and annotation.</title>
        <authorList>
            <consortium name="The Broad Institute Genomics Platform"/>
            <consortium name="The Broad Institute Genome Sequencing Center for Infectious Disease"/>
            <person name="Wu L."/>
            <person name="Ma J."/>
        </authorList>
    </citation>
    <scope>NUCLEOTIDE SEQUENCE [LARGE SCALE GENOMIC DNA]</scope>
    <source>
        <strain evidence="8">KCTC 12708</strain>
    </source>
</reference>
<protein>
    <submittedName>
        <fullName evidence="7">Gliding motility-associated ABC transporter permease subunit GldF</fullName>
    </submittedName>
</protein>
<organism evidence="7 8">
    <name type="scientific">Mesonia mobilis</name>
    <dbReference type="NCBI Taxonomy" id="369791"/>
    <lineage>
        <taxon>Bacteria</taxon>
        <taxon>Pseudomonadati</taxon>
        <taxon>Bacteroidota</taxon>
        <taxon>Flavobacteriia</taxon>
        <taxon>Flavobacteriales</taxon>
        <taxon>Flavobacteriaceae</taxon>
        <taxon>Mesonia</taxon>
    </lineage>
</organism>
<evidence type="ECO:0000256" key="3">
    <source>
        <dbReference type="ARBA" id="ARBA00022692"/>
    </source>
</evidence>
<keyword evidence="2" id="KW-1003">Cell membrane</keyword>
<comment type="caution">
    <text evidence="7">The sequence shown here is derived from an EMBL/GenBank/DDBJ whole genome shotgun (WGS) entry which is preliminary data.</text>
</comment>
<keyword evidence="4 6" id="KW-1133">Transmembrane helix</keyword>
<dbReference type="PANTHER" id="PTHR30294">
    <property type="entry name" value="MEMBRANE COMPONENT OF ABC TRANSPORTER YHHJ-RELATED"/>
    <property type="match status" value="1"/>
</dbReference>
<dbReference type="InterPro" id="IPR051449">
    <property type="entry name" value="ABC-2_transporter_component"/>
</dbReference>
<dbReference type="Proteomes" id="UP000615593">
    <property type="component" value="Unassembled WGS sequence"/>
</dbReference>
<evidence type="ECO:0000256" key="2">
    <source>
        <dbReference type="ARBA" id="ARBA00022475"/>
    </source>
</evidence>
<dbReference type="EMBL" id="BMWY01000007">
    <property type="protein sequence ID" value="GGZ61528.1"/>
    <property type="molecule type" value="Genomic_DNA"/>
</dbReference>
<feature type="transmembrane region" description="Helical" evidence="6">
    <location>
        <begin position="100"/>
        <end position="122"/>
    </location>
</feature>
<feature type="transmembrane region" description="Helical" evidence="6">
    <location>
        <begin position="220"/>
        <end position="238"/>
    </location>
</feature>
<proteinExistence type="predicted"/>
<dbReference type="RefSeq" id="WP_027886332.1">
    <property type="nucleotide sequence ID" value="NZ_BMWY01000007.1"/>
</dbReference>
<evidence type="ECO:0000313" key="7">
    <source>
        <dbReference type="EMBL" id="GGZ61528.1"/>
    </source>
</evidence>
<feature type="transmembrane region" description="Helical" evidence="6">
    <location>
        <begin position="47"/>
        <end position="68"/>
    </location>
</feature>
<evidence type="ECO:0000256" key="4">
    <source>
        <dbReference type="ARBA" id="ARBA00022989"/>
    </source>
</evidence>
<evidence type="ECO:0000256" key="1">
    <source>
        <dbReference type="ARBA" id="ARBA00004651"/>
    </source>
</evidence>